<evidence type="ECO:0000313" key="1">
    <source>
        <dbReference type="EMBL" id="CAI6313982.1"/>
    </source>
</evidence>
<reference evidence="1" key="1">
    <citation type="submission" date="2023-01" db="EMBL/GenBank/DDBJ databases">
        <authorList>
            <person name="Van Ghelder C."/>
            <person name="Rancurel C."/>
        </authorList>
    </citation>
    <scope>NUCLEOTIDE SEQUENCE</scope>
    <source>
        <strain evidence="1">CNCM I-4278</strain>
    </source>
</reference>
<accession>A0A9W4XFT6</accession>
<dbReference type="AlphaFoldDB" id="A0A9W4XFT6"/>
<gene>
    <name evidence="1" type="ORF">PDIGIT_LOCUS3327</name>
</gene>
<dbReference type="Proteomes" id="UP001152607">
    <property type="component" value="Unassembled WGS sequence"/>
</dbReference>
<name>A0A9W4XFT6_9PLEO</name>
<comment type="caution">
    <text evidence="1">The sequence shown here is derived from an EMBL/GenBank/DDBJ whole genome shotgun (WGS) entry which is preliminary data.</text>
</comment>
<keyword evidence="2" id="KW-1185">Reference proteome</keyword>
<protein>
    <submittedName>
        <fullName evidence="1">Uncharacterized protein</fullName>
    </submittedName>
</protein>
<evidence type="ECO:0000313" key="2">
    <source>
        <dbReference type="Proteomes" id="UP001152607"/>
    </source>
</evidence>
<organism evidence="1 2">
    <name type="scientific">Periconia digitata</name>
    <dbReference type="NCBI Taxonomy" id="1303443"/>
    <lineage>
        <taxon>Eukaryota</taxon>
        <taxon>Fungi</taxon>
        <taxon>Dikarya</taxon>
        <taxon>Ascomycota</taxon>
        <taxon>Pezizomycotina</taxon>
        <taxon>Dothideomycetes</taxon>
        <taxon>Pleosporomycetidae</taxon>
        <taxon>Pleosporales</taxon>
        <taxon>Massarineae</taxon>
        <taxon>Periconiaceae</taxon>
        <taxon>Periconia</taxon>
    </lineage>
</organism>
<proteinExistence type="predicted"/>
<dbReference type="EMBL" id="CAOQHR010000002">
    <property type="protein sequence ID" value="CAI6313982.1"/>
    <property type="molecule type" value="Genomic_DNA"/>
</dbReference>
<sequence>MVEALYSMVPAELVDMILDRLLLSWSFAELVVFCAQASLSAEPSGLLFKRWLQVQQDDICLRPFSGTKGELLFLEEHVQILRTFSVSVVCYIPTYKDSIGLIWRMTRDSKNKPKSCTVTGRHDWGCLDQLTLHDTSESRHNYLFMLLQGYHAWAADLTPEVLQIVRSQLSPITQKNSVGYLHAHVYNCLSDRGFSGVDGCECSGKWVACSKCKENGLRRFVVFQGDWKLGCVRWHMNEKLPIGEPWLRYATAFRKLMAADRADIFFEHMLEKTCPGDPADHLCVFHGLQKSALSETRENVAKG</sequence>